<accession>Q2HT66</accession>
<gene>
    <name evidence="2" type="ORF">MtrDRAFT_AC150777g15v1</name>
</gene>
<reference evidence="2" key="1">
    <citation type="submission" date="2004-10" db="EMBL/GenBank/DDBJ databases">
        <title>Medicago truncatula BAC genomic sequence.</title>
        <authorList>
            <person name="Town C.D."/>
            <person name="Tallon L.J."/>
            <person name="Arbogast T."/>
            <person name="Althoff R."/>
            <person name="Hine E."/>
            <person name="Monaghan E."/>
            <person name="Smith S.A."/>
            <person name="Utterback T."/>
            <person name="Feldblyum T."/>
            <person name="Koo H."/>
            <person name="Cheung F."/>
        </authorList>
    </citation>
    <scope>NUCLEOTIDE SEQUENCE</scope>
</reference>
<feature type="region of interest" description="Disordered" evidence="1">
    <location>
        <begin position="1"/>
        <end position="61"/>
    </location>
</feature>
<organism evidence="2">
    <name type="scientific">Medicago truncatula</name>
    <name type="common">Barrel medic</name>
    <name type="synonym">Medicago tribuloides</name>
    <dbReference type="NCBI Taxonomy" id="3880"/>
    <lineage>
        <taxon>Eukaryota</taxon>
        <taxon>Viridiplantae</taxon>
        <taxon>Streptophyta</taxon>
        <taxon>Embryophyta</taxon>
        <taxon>Tracheophyta</taxon>
        <taxon>Spermatophyta</taxon>
        <taxon>Magnoliopsida</taxon>
        <taxon>eudicotyledons</taxon>
        <taxon>Gunneridae</taxon>
        <taxon>Pentapetalae</taxon>
        <taxon>rosids</taxon>
        <taxon>fabids</taxon>
        <taxon>Fabales</taxon>
        <taxon>Fabaceae</taxon>
        <taxon>Papilionoideae</taxon>
        <taxon>50 kb inversion clade</taxon>
        <taxon>NPAAA clade</taxon>
        <taxon>Hologalegina</taxon>
        <taxon>IRL clade</taxon>
        <taxon>Trifolieae</taxon>
        <taxon>Medicago</taxon>
    </lineage>
</organism>
<evidence type="ECO:0000313" key="2">
    <source>
        <dbReference type="EMBL" id="ABD32740.1"/>
    </source>
</evidence>
<evidence type="ECO:0000256" key="1">
    <source>
        <dbReference type="SAM" id="MobiDB-lite"/>
    </source>
</evidence>
<name>Q2HT66_MEDTR</name>
<proteinExistence type="predicted"/>
<dbReference type="EMBL" id="AC150777">
    <property type="protein sequence ID" value="ABD32740.1"/>
    <property type="molecule type" value="Genomic_DNA"/>
</dbReference>
<dbReference type="AlphaFoldDB" id="Q2HT66"/>
<reference evidence="2" key="2">
    <citation type="submission" date="2006-02" db="EMBL/GenBank/DDBJ databases">
        <authorList>
            <consortium name="The International Medicago Genome Annotation Group"/>
        </authorList>
    </citation>
    <scope>NUCLEOTIDE SEQUENCE</scope>
</reference>
<protein>
    <submittedName>
        <fullName evidence="2">Uncharacterized protein</fullName>
    </submittedName>
</protein>
<sequence>MEYHNRSGCLTPSRSENDPRIRKLKGFSPFTLPKKKERYQRSKGSSPINGLAPKNHDNMCQ</sequence>